<comment type="caution">
    <text evidence="4">The sequence shown here is derived from an EMBL/GenBank/DDBJ whole genome shotgun (WGS) entry which is preliminary data.</text>
</comment>
<protein>
    <submittedName>
        <fullName evidence="4">Polymer-forming cytoskeletal protein</fullName>
    </submittedName>
</protein>
<evidence type="ECO:0000313" key="3">
    <source>
        <dbReference type="EMBL" id="MXP30908.1"/>
    </source>
</evidence>
<dbReference type="AlphaFoldDB" id="A0A845B3X7"/>
<evidence type="ECO:0000313" key="4">
    <source>
        <dbReference type="EMBL" id="MXP33668.1"/>
    </source>
</evidence>
<organism evidence="4 5">
    <name type="scientific">Parerythrobacter jejuensis</name>
    <dbReference type="NCBI Taxonomy" id="795812"/>
    <lineage>
        <taxon>Bacteria</taxon>
        <taxon>Pseudomonadati</taxon>
        <taxon>Pseudomonadota</taxon>
        <taxon>Alphaproteobacteria</taxon>
        <taxon>Sphingomonadales</taxon>
        <taxon>Erythrobacteraceae</taxon>
        <taxon>Parerythrobacter</taxon>
    </lineage>
</organism>
<dbReference type="InterPro" id="IPR007607">
    <property type="entry name" value="BacA/B"/>
</dbReference>
<proteinExistence type="inferred from homology"/>
<evidence type="ECO:0000313" key="5">
    <source>
        <dbReference type="Proteomes" id="UP000446786"/>
    </source>
</evidence>
<keyword evidence="5" id="KW-1185">Reference proteome</keyword>
<evidence type="ECO:0000256" key="2">
    <source>
        <dbReference type="SAM" id="MobiDB-lite"/>
    </source>
</evidence>
<dbReference type="Pfam" id="PF04519">
    <property type="entry name" value="Bactofilin"/>
    <property type="match status" value="1"/>
</dbReference>
<sequence>MGTIPVAKASSSSGSFSVIGGDVTITGNIAASTELHVDGTIDGDIACSSLVQGETSKVNGAIKAESARLAGTVEGSIDARELVILRTATIKGDVHYDALTIEQGAAVDGRFAPRGHGKSAVAPPVAASGDTGGDDEPKLSIAT</sequence>
<dbReference type="Proteomes" id="UP000446786">
    <property type="component" value="Unassembled WGS sequence"/>
</dbReference>
<dbReference type="PANTHER" id="PTHR35024">
    <property type="entry name" value="HYPOTHETICAL CYTOSOLIC PROTEIN"/>
    <property type="match status" value="1"/>
</dbReference>
<gene>
    <name evidence="3" type="ORF">GRI94_03615</name>
    <name evidence="4" type="ORF">GRI94_17705</name>
</gene>
<dbReference type="EMBL" id="WTYE01000001">
    <property type="protein sequence ID" value="MXP30908.1"/>
    <property type="molecule type" value="Genomic_DNA"/>
</dbReference>
<name>A0A845B3X7_9SPHN</name>
<evidence type="ECO:0000256" key="1">
    <source>
        <dbReference type="ARBA" id="ARBA00044755"/>
    </source>
</evidence>
<dbReference type="PANTHER" id="PTHR35024:SF4">
    <property type="entry name" value="POLYMER-FORMING CYTOSKELETAL PROTEIN"/>
    <property type="match status" value="1"/>
</dbReference>
<feature type="region of interest" description="Disordered" evidence="2">
    <location>
        <begin position="112"/>
        <end position="143"/>
    </location>
</feature>
<dbReference type="OrthoDB" id="5738271at2"/>
<dbReference type="EMBL" id="WTYE01000001">
    <property type="protein sequence ID" value="MXP33668.1"/>
    <property type="molecule type" value="Genomic_DNA"/>
</dbReference>
<reference evidence="4 5" key="1">
    <citation type="submission" date="2019-12" db="EMBL/GenBank/DDBJ databases">
        <title>Genomic-based taxomic classification of the family Erythrobacteraceae.</title>
        <authorList>
            <person name="Xu L."/>
        </authorList>
    </citation>
    <scope>NUCLEOTIDE SEQUENCE [LARGE SCALE GENOMIC DNA]</scope>
    <source>
        <strain evidence="4 5">JCM 16677</strain>
    </source>
</reference>
<comment type="similarity">
    <text evidence="1">Belongs to the bactofilin family.</text>
</comment>
<accession>A0A845B3X7</accession>